<sequence>MALQPARGAAENFAELRRVEPGDPCREGARERIDWGVLLVREEPRSGVPLHELRHRAWLAHDRREGLARLVAADGVEGGRRNARRCRLGLPAKQRQR</sequence>
<keyword evidence="2" id="KW-1185">Reference proteome</keyword>
<evidence type="ECO:0008006" key="3">
    <source>
        <dbReference type="Google" id="ProtNLM"/>
    </source>
</evidence>
<accession>A0ABW2BRH9</accession>
<dbReference type="RefSeq" id="WP_378975006.1">
    <property type="nucleotide sequence ID" value="NZ_JBHSWN010000001.1"/>
</dbReference>
<gene>
    <name evidence="1" type="ORF">ACFQE0_26775</name>
</gene>
<comment type="caution">
    <text evidence="1">The sequence shown here is derived from an EMBL/GenBank/DDBJ whole genome shotgun (WGS) entry which is preliminary data.</text>
</comment>
<dbReference type="Proteomes" id="UP001596292">
    <property type="component" value="Unassembled WGS sequence"/>
</dbReference>
<organism evidence="1 2">
    <name type="scientific">Methylobacterium komagatae</name>
    <dbReference type="NCBI Taxonomy" id="374425"/>
    <lineage>
        <taxon>Bacteria</taxon>
        <taxon>Pseudomonadati</taxon>
        <taxon>Pseudomonadota</taxon>
        <taxon>Alphaproteobacteria</taxon>
        <taxon>Hyphomicrobiales</taxon>
        <taxon>Methylobacteriaceae</taxon>
        <taxon>Methylobacterium</taxon>
    </lineage>
</organism>
<evidence type="ECO:0000313" key="2">
    <source>
        <dbReference type="Proteomes" id="UP001596292"/>
    </source>
</evidence>
<evidence type="ECO:0000313" key="1">
    <source>
        <dbReference type="EMBL" id="MFC6792845.1"/>
    </source>
</evidence>
<reference evidence="2" key="1">
    <citation type="journal article" date="2019" name="Int. J. Syst. Evol. Microbiol.">
        <title>The Global Catalogue of Microorganisms (GCM) 10K type strain sequencing project: providing services to taxonomists for standard genome sequencing and annotation.</title>
        <authorList>
            <consortium name="The Broad Institute Genomics Platform"/>
            <consortium name="The Broad Institute Genome Sequencing Center for Infectious Disease"/>
            <person name="Wu L."/>
            <person name="Ma J."/>
        </authorList>
    </citation>
    <scope>NUCLEOTIDE SEQUENCE [LARGE SCALE GENOMIC DNA]</scope>
    <source>
        <strain evidence="2">CCUG 48316</strain>
    </source>
</reference>
<dbReference type="EMBL" id="JBHSWN010000001">
    <property type="protein sequence ID" value="MFC6792845.1"/>
    <property type="molecule type" value="Genomic_DNA"/>
</dbReference>
<name>A0ABW2BRH9_9HYPH</name>
<protein>
    <recommendedName>
        <fullName evidence="3">DUF2934 domain-containing protein</fullName>
    </recommendedName>
</protein>
<proteinExistence type="predicted"/>